<dbReference type="Proteomes" id="UP001558535">
    <property type="component" value="Unassembled WGS sequence"/>
</dbReference>
<accession>A0ABV3WGQ2</accession>
<dbReference type="Gene3D" id="3.10.450.50">
    <property type="match status" value="1"/>
</dbReference>
<name>A0ABV3WGQ2_9BURK</name>
<protein>
    <submittedName>
        <fullName evidence="1">Uncharacterized protein</fullName>
    </submittedName>
</protein>
<dbReference type="RefSeq" id="WP_368608522.1">
    <property type="nucleotide sequence ID" value="NZ_JBFPKB010000015.1"/>
</dbReference>
<organism evidence="1 2">
    <name type="scientific">Paraburkholderia phenoliruptrix</name>
    <dbReference type="NCBI Taxonomy" id="252970"/>
    <lineage>
        <taxon>Bacteria</taxon>
        <taxon>Pseudomonadati</taxon>
        <taxon>Pseudomonadota</taxon>
        <taxon>Betaproteobacteria</taxon>
        <taxon>Burkholderiales</taxon>
        <taxon>Burkholderiaceae</taxon>
        <taxon>Paraburkholderia</taxon>
    </lineage>
</organism>
<proteinExistence type="predicted"/>
<gene>
    <name evidence="1" type="ORF">AB3X84_20720</name>
</gene>
<evidence type="ECO:0000313" key="2">
    <source>
        <dbReference type="Proteomes" id="UP001558535"/>
    </source>
</evidence>
<dbReference type="EMBL" id="JBFPKE010000007">
    <property type="protein sequence ID" value="MEX3752416.1"/>
    <property type="molecule type" value="Genomic_DNA"/>
</dbReference>
<keyword evidence="2" id="KW-1185">Reference proteome</keyword>
<evidence type="ECO:0000313" key="1">
    <source>
        <dbReference type="EMBL" id="MEX3752416.1"/>
    </source>
</evidence>
<reference evidence="1 2" key="1">
    <citation type="submission" date="2024-07" db="EMBL/GenBank/DDBJ databases">
        <title>A survey of Mimosa microsymbionts across Brazilian biomes reveals a high diversity of Paraburkholderia nodulating endemic species, but also that Cupriavidus is common as a symbiont of widespread species.</title>
        <authorList>
            <person name="Rouws L."/>
            <person name="Barauna A."/>
            <person name="Beukes C."/>
            <person name="Rouws J.R.C."/>
            <person name="De Faria S.M."/>
            <person name="Gross E."/>
            <person name="Bueno Dos Reis Junior F."/>
            <person name="Simon M.F."/>
            <person name="Maluk M."/>
            <person name="Odee D.W."/>
            <person name="Kenicer G."/>
            <person name="Young J.P.W."/>
            <person name="Reis V.M."/>
            <person name="Zilli J."/>
            <person name="James E.K."/>
        </authorList>
    </citation>
    <scope>NUCLEOTIDE SEQUENCE [LARGE SCALE GENOMIC DNA]</scope>
    <source>
        <strain evidence="1 2">BR14375</strain>
    </source>
</reference>
<sequence length="187" mass="20881">MPTIDALSREAPWKSMAEARFMENLTAILSDGITGAHTMKFNDTHPVMTPADSPPLWLASLSETATLEATVLKRPIEGRADILSVIKHAVSLYEFQQHSYKGMIGDGLYMESYRSQIEGVPIETVVLAHRDERGATDSVVINHRPLNAVLLFSKLMWERVDERFRDCYLTGPEIAALDKVQPVSPTK</sequence>
<comment type="caution">
    <text evidence="1">The sequence shown here is derived from an EMBL/GenBank/DDBJ whole genome shotgun (WGS) entry which is preliminary data.</text>
</comment>